<dbReference type="Proteomes" id="UP001454036">
    <property type="component" value="Unassembled WGS sequence"/>
</dbReference>
<gene>
    <name evidence="3" type="ORF">LIER_27127</name>
</gene>
<keyword evidence="4" id="KW-1185">Reference proteome</keyword>
<organism evidence="3 4">
    <name type="scientific">Lithospermum erythrorhizon</name>
    <name type="common">Purple gromwell</name>
    <name type="synonym">Lithospermum officinale var. erythrorhizon</name>
    <dbReference type="NCBI Taxonomy" id="34254"/>
    <lineage>
        <taxon>Eukaryota</taxon>
        <taxon>Viridiplantae</taxon>
        <taxon>Streptophyta</taxon>
        <taxon>Embryophyta</taxon>
        <taxon>Tracheophyta</taxon>
        <taxon>Spermatophyta</taxon>
        <taxon>Magnoliopsida</taxon>
        <taxon>eudicotyledons</taxon>
        <taxon>Gunneridae</taxon>
        <taxon>Pentapetalae</taxon>
        <taxon>asterids</taxon>
        <taxon>lamiids</taxon>
        <taxon>Boraginales</taxon>
        <taxon>Boraginaceae</taxon>
        <taxon>Boraginoideae</taxon>
        <taxon>Lithospermeae</taxon>
        <taxon>Lithospermum</taxon>
    </lineage>
</organism>
<evidence type="ECO:0000313" key="3">
    <source>
        <dbReference type="EMBL" id="GAA0173534.1"/>
    </source>
</evidence>
<sequence length="112" mass="12235">MGFLERIWDETIAGPTPDSGLGKLRKYNSFSASSSKASSMNDQMPISRCIVLKNNYDSGSMPSSPLGSSTHSSPFSRNSSNISHSACLFVFITACIHSAWVHPKKLSNFKFL</sequence>
<comment type="similarity">
    <text evidence="1">Belongs to the DRM1/ARP family.</text>
</comment>
<dbReference type="Pfam" id="PF05564">
    <property type="entry name" value="Auxin_repressed"/>
    <property type="match status" value="1"/>
</dbReference>
<feature type="region of interest" description="Disordered" evidence="2">
    <location>
        <begin position="59"/>
        <end position="79"/>
    </location>
</feature>
<proteinExistence type="inferred from homology"/>
<dbReference type="PANTHER" id="PTHR33565:SF20">
    <property type="entry name" value="DORMANCY-ASSOCIATED PROTEIN HOMOLOG 4"/>
    <property type="match status" value="1"/>
</dbReference>
<dbReference type="AlphaFoldDB" id="A0AAV3RAX9"/>
<evidence type="ECO:0000256" key="2">
    <source>
        <dbReference type="SAM" id="MobiDB-lite"/>
    </source>
</evidence>
<comment type="caution">
    <text evidence="3">The sequence shown here is derived from an EMBL/GenBank/DDBJ whole genome shotgun (WGS) entry which is preliminary data.</text>
</comment>
<dbReference type="PANTHER" id="PTHR33565">
    <property type="entry name" value="DORMANCY-ASSOCIATED PROTEIN 1"/>
    <property type="match status" value="1"/>
</dbReference>
<name>A0AAV3RAX9_LITER</name>
<evidence type="ECO:0000256" key="1">
    <source>
        <dbReference type="ARBA" id="ARBA00010502"/>
    </source>
</evidence>
<accession>A0AAV3RAX9</accession>
<evidence type="ECO:0000313" key="4">
    <source>
        <dbReference type="Proteomes" id="UP001454036"/>
    </source>
</evidence>
<reference evidence="3 4" key="1">
    <citation type="submission" date="2024-01" db="EMBL/GenBank/DDBJ databases">
        <title>The complete chloroplast genome sequence of Lithospermum erythrorhizon: insights into the phylogenetic relationship among Boraginaceae species and the maternal lineages of purple gromwells.</title>
        <authorList>
            <person name="Okada T."/>
            <person name="Watanabe K."/>
        </authorList>
    </citation>
    <scope>NUCLEOTIDE SEQUENCE [LARGE SCALE GENOMIC DNA]</scope>
</reference>
<dbReference type="EMBL" id="BAABME010008646">
    <property type="protein sequence ID" value="GAA0173534.1"/>
    <property type="molecule type" value="Genomic_DNA"/>
</dbReference>
<dbReference type="InterPro" id="IPR008406">
    <property type="entry name" value="DRM/ARP"/>
</dbReference>
<protein>
    <submittedName>
        <fullName evidence="3">Uncharacterized protein</fullName>
    </submittedName>
</protein>